<evidence type="ECO:0000313" key="8">
    <source>
        <dbReference type="EMBL" id="CAJ1946236.1"/>
    </source>
</evidence>
<dbReference type="AlphaFoldDB" id="A0AAD2CXV0"/>
<protein>
    <recommendedName>
        <fullName evidence="7">Fe2OG dioxygenase domain-containing protein</fullName>
    </recommendedName>
</protein>
<keyword evidence="5" id="KW-0408">Iron</keyword>
<evidence type="ECO:0000256" key="2">
    <source>
        <dbReference type="ARBA" id="ARBA00022723"/>
    </source>
</evidence>
<evidence type="ECO:0000256" key="5">
    <source>
        <dbReference type="ARBA" id="ARBA00023004"/>
    </source>
</evidence>
<dbReference type="Pfam" id="PF13640">
    <property type="entry name" value="2OG-FeII_Oxy_3"/>
    <property type="match status" value="1"/>
</dbReference>
<dbReference type="InterPro" id="IPR044862">
    <property type="entry name" value="Pro_4_hyd_alph_FE2OG_OXY"/>
</dbReference>
<evidence type="ECO:0000256" key="4">
    <source>
        <dbReference type="ARBA" id="ARBA00023002"/>
    </source>
</evidence>
<feature type="domain" description="Fe2OG dioxygenase" evidence="7">
    <location>
        <begin position="452"/>
        <end position="564"/>
    </location>
</feature>
<dbReference type="GO" id="GO:0004656">
    <property type="term" value="F:procollagen-proline 4-dioxygenase activity"/>
    <property type="evidence" value="ECO:0007669"/>
    <property type="project" value="TreeGrafter"/>
</dbReference>
<dbReference type="Gene3D" id="2.60.120.620">
    <property type="entry name" value="q2cbj1_9rhob like domain"/>
    <property type="match status" value="1"/>
</dbReference>
<organism evidence="8 9">
    <name type="scientific">Cylindrotheca closterium</name>
    <dbReference type="NCBI Taxonomy" id="2856"/>
    <lineage>
        <taxon>Eukaryota</taxon>
        <taxon>Sar</taxon>
        <taxon>Stramenopiles</taxon>
        <taxon>Ochrophyta</taxon>
        <taxon>Bacillariophyta</taxon>
        <taxon>Bacillariophyceae</taxon>
        <taxon>Bacillariophycidae</taxon>
        <taxon>Bacillariales</taxon>
        <taxon>Bacillariaceae</taxon>
        <taxon>Cylindrotheca</taxon>
    </lineage>
</organism>
<comment type="caution">
    <text evidence="8">The sequence shown here is derived from an EMBL/GenBank/DDBJ whole genome shotgun (WGS) entry which is preliminary data.</text>
</comment>
<dbReference type="GO" id="GO:0005783">
    <property type="term" value="C:endoplasmic reticulum"/>
    <property type="evidence" value="ECO:0007669"/>
    <property type="project" value="TreeGrafter"/>
</dbReference>
<dbReference type="GO" id="GO:0005506">
    <property type="term" value="F:iron ion binding"/>
    <property type="evidence" value="ECO:0007669"/>
    <property type="project" value="InterPro"/>
</dbReference>
<comment type="cofactor">
    <cofactor evidence="1">
        <name>L-ascorbate</name>
        <dbReference type="ChEBI" id="CHEBI:38290"/>
    </cofactor>
</comment>
<proteinExistence type="predicted"/>
<keyword evidence="3" id="KW-0223">Dioxygenase</keyword>
<dbReference type="SMART" id="SM00702">
    <property type="entry name" value="P4Hc"/>
    <property type="match status" value="1"/>
</dbReference>
<dbReference type="PROSITE" id="PS51471">
    <property type="entry name" value="FE2OG_OXY"/>
    <property type="match status" value="1"/>
</dbReference>
<dbReference type="GO" id="GO:0031418">
    <property type="term" value="F:L-ascorbic acid binding"/>
    <property type="evidence" value="ECO:0007669"/>
    <property type="project" value="InterPro"/>
</dbReference>
<reference evidence="8" key="1">
    <citation type="submission" date="2023-08" db="EMBL/GenBank/DDBJ databases">
        <authorList>
            <person name="Audoor S."/>
            <person name="Bilcke G."/>
        </authorList>
    </citation>
    <scope>NUCLEOTIDE SEQUENCE</scope>
</reference>
<sequence>MPRKNPQYDETVAAAETYSHSEDDDEEYDEEDSVIEAEEVPFWRQHLPAIMIAIVATVASHLWNQSQQQQSTLLKMPELSTQKHPHVNDYRRMANISFCPNEKVTGGKKFLKPMEFFIPTESYDTIVKYYQADDVEDDLYEQLQYSEKPMDPNLECLKSQKGLKYKGTSFYYQTPELKDIYPELDGPSSSEMSRKRRLQQPPLDFTGFAAKFVNLSPNPVLLIWDGKGGNTKNNRLVGEIPPFESLGTATMPGHSFHVTPIYDTSTALQRWAITLDNALVYYEPNTPEELKSKLTPEQYIKYQRQIINKAYARDYLISSKRTWLGHFPPRAPLHFMHSADYIGQQHKVGDFSLKVLSVAPRAFLIEDFLSPEDCQAVIQLSQEQGLKLSTLHTGATAKQTQDLSTRSSSNAWLPRDSNELTESIYSKAAQVMQLDPELFQKYHDSSAHHHSIAESLQVVRYKKNGEQYQSHHDFVYPSINHRYQPSRFATLLIYLNDVPKGGETRIPRALNNYNSKGLEIRPKAGQAVLFYNMLEDGNMDDLSQHGSNPTDGHEKWLANLWVWNPIIG</sequence>
<evidence type="ECO:0000313" key="9">
    <source>
        <dbReference type="Proteomes" id="UP001295423"/>
    </source>
</evidence>
<dbReference type="InterPro" id="IPR005123">
    <property type="entry name" value="Oxoglu/Fe-dep_dioxygenase_dom"/>
</dbReference>
<accession>A0AAD2CXV0</accession>
<feature type="region of interest" description="Disordered" evidence="6">
    <location>
        <begin position="1"/>
        <end position="28"/>
    </location>
</feature>
<dbReference type="Proteomes" id="UP001295423">
    <property type="component" value="Unassembled WGS sequence"/>
</dbReference>
<keyword evidence="9" id="KW-1185">Reference proteome</keyword>
<dbReference type="EMBL" id="CAKOGP040001668">
    <property type="protein sequence ID" value="CAJ1946236.1"/>
    <property type="molecule type" value="Genomic_DNA"/>
</dbReference>
<evidence type="ECO:0000256" key="6">
    <source>
        <dbReference type="SAM" id="MobiDB-lite"/>
    </source>
</evidence>
<name>A0AAD2CXV0_9STRA</name>
<keyword evidence="2" id="KW-0479">Metal-binding</keyword>
<evidence type="ECO:0000256" key="3">
    <source>
        <dbReference type="ARBA" id="ARBA00022964"/>
    </source>
</evidence>
<dbReference type="PANTHER" id="PTHR10869:SF226">
    <property type="entry name" value="PROLYL 4-HYDROXYLASE ALPHA SUBUNIT DOMAIN-CONTAINING PROTEIN"/>
    <property type="match status" value="1"/>
</dbReference>
<dbReference type="PANTHER" id="PTHR10869">
    <property type="entry name" value="PROLYL 4-HYDROXYLASE ALPHA SUBUNIT"/>
    <property type="match status" value="1"/>
</dbReference>
<gene>
    <name evidence="8" type="ORF">CYCCA115_LOCUS10377</name>
</gene>
<keyword evidence="4" id="KW-0560">Oxidoreductase</keyword>
<evidence type="ECO:0000259" key="7">
    <source>
        <dbReference type="PROSITE" id="PS51471"/>
    </source>
</evidence>
<dbReference type="InterPro" id="IPR045054">
    <property type="entry name" value="P4HA-like"/>
</dbReference>
<dbReference type="InterPro" id="IPR006620">
    <property type="entry name" value="Pro_4_hyd_alph"/>
</dbReference>
<evidence type="ECO:0000256" key="1">
    <source>
        <dbReference type="ARBA" id="ARBA00001961"/>
    </source>
</evidence>